<proteinExistence type="predicted"/>
<accession>A0A9D7SXB1</accession>
<sequence>MLQPVASNEFAPEKKLVFVRRIASVYEISSRVIEHYDNAYRQFLNPVFSKNENKSIEENARAFFYRLSKGDEEIIDDVIEVKRKIARIPSTKWVILKVSF</sequence>
<gene>
    <name evidence="1" type="ORF">IPP15_16205</name>
</gene>
<name>A0A9D7SXB1_9BACT</name>
<dbReference type="Proteomes" id="UP000808337">
    <property type="component" value="Unassembled WGS sequence"/>
</dbReference>
<reference evidence="1 2" key="1">
    <citation type="submission" date="2020-10" db="EMBL/GenBank/DDBJ databases">
        <title>Connecting structure to function with the recovery of over 1000 high-quality activated sludge metagenome-assembled genomes encoding full-length rRNA genes using long-read sequencing.</title>
        <authorList>
            <person name="Singleton C.M."/>
            <person name="Petriglieri F."/>
            <person name="Kristensen J.M."/>
            <person name="Kirkegaard R.H."/>
            <person name="Michaelsen T.Y."/>
            <person name="Andersen M.H."/>
            <person name="Karst S.M."/>
            <person name="Dueholm M.S."/>
            <person name="Nielsen P.H."/>
            <person name="Albertsen M."/>
        </authorList>
    </citation>
    <scope>NUCLEOTIDE SEQUENCE [LARGE SCALE GENOMIC DNA]</scope>
    <source>
        <strain evidence="1">Ribe_18-Q3-R11-54_MAXAC.273</strain>
    </source>
</reference>
<protein>
    <submittedName>
        <fullName evidence="1">Uncharacterized protein</fullName>
    </submittedName>
</protein>
<organism evidence="1 2">
    <name type="scientific">Candidatus Opimibacter skivensis</name>
    <dbReference type="NCBI Taxonomy" id="2982028"/>
    <lineage>
        <taxon>Bacteria</taxon>
        <taxon>Pseudomonadati</taxon>
        <taxon>Bacteroidota</taxon>
        <taxon>Saprospiria</taxon>
        <taxon>Saprospirales</taxon>
        <taxon>Saprospiraceae</taxon>
        <taxon>Candidatus Opimibacter</taxon>
    </lineage>
</organism>
<dbReference type="EMBL" id="JADKGY010000029">
    <property type="protein sequence ID" value="MBK9983886.1"/>
    <property type="molecule type" value="Genomic_DNA"/>
</dbReference>
<dbReference type="AlphaFoldDB" id="A0A9D7SXB1"/>
<comment type="caution">
    <text evidence="1">The sequence shown here is derived from an EMBL/GenBank/DDBJ whole genome shotgun (WGS) entry which is preliminary data.</text>
</comment>
<evidence type="ECO:0000313" key="2">
    <source>
        <dbReference type="Proteomes" id="UP000808337"/>
    </source>
</evidence>
<evidence type="ECO:0000313" key="1">
    <source>
        <dbReference type="EMBL" id="MBK9983886.1"/>
    </source>
</evidence>